<sequence length="193" mass="20236">MRSAQVGHARAGARHGSRTAAEVGTTTKAGASTTCATTTNCSAAASASHGSAAGTTPATASTKSTSPDRWRRNDSDGKYQPRKRSKNSPAVQPMERPQAKRTTGTLASFCANSTANFTRKLTASVIRDGILGIKHHHSPEPIGCVWIVGSLEPFSDESTRTTVTGTPLGNGSPARLRPNSLTFNVLSSTWRIT</sequence>
<name>A0ABY1PRI3_9BACT</name>
<gene>
    <name evidence="2" type="ORF">SAMN06265222_101796</name>
</gene>
<feature type="region of interest" description="Disordered" evidence="1">
    <location>
        <begin position="1"/>
        <end position="104"/>
    </location>
</feature>
<evidence type="ECO:0000313" key="3">
    <source>
        <dbReference type="Proteomes" id="UP001158067"/>
    </source>
</evidence>
<reference evidence="2 3" key="1">
    <citation type="submission" date="2017-05" db="EMBL/GenBank/DDBJ databases">
        <authorList>
            <person name="Varghese N."/>
            <person name="Submissions S."/>
        </authorList>
    </citation>
    <scope>NUCLEOTIDE SEQUENCE [LARGE SCALE GENOMIC DNA]</scope>
    <source>
        <strain evidence="2 3">DSM 25457</strain>
    </source>
</reference>
<feature type="compositionally biased region" description="Low complexity" evidence="1">
    <location>
        <begin position="24"/>
        <end position="65"/>
    </location>
</feature>
<accession>A0ABY1PRI3</accession>
<protein>
    <submittedName>
        <fullName evidence="2">Uncharacterized protein</fullName>
    </submittedName>
</protein>
<evidence type="ECO:0000256" key="1">
    <source>
        <dbReference type="SAM" id="MobiDB-lite"/>
    </source>
</evidence>
<feature type="compositionally biased region" description="Basic and acidic residues" evidence="1">
    <location>
        <begin position="66"/>
        <end position="79"/>
    </location>
</feature>
<dbReference type="EMBL" id="FXUG01000001">
    <property type="protein sequence ID" value="SMP42526.1"/>
    <property type="molecule type" value="Genomic_DNA"/>
</dbReference>
<proteinExistence type="predicted"/>
<evidence type="ECO:0000313" key="2">
    <source>
        <dbReference type="EMBL" id="SMP42526.1"/>
    </source>
</evidence>
<comment type="caution">
    <text evidence="2">The sequence shown here is derived from an EMBL/GenBank/DDBJ whole genome shotgun (WGS) entry which is preliminary data.</text>
</comment>
<dbReference type="Proteomes" id="UP001158067">
    <property type="component" value="Unassembled WGS sequence"/>
</dbReference>
<organism evidence="2 3">
    <name type="scientific">Neorhodopirellula lusitana</name>
    <dbReference type="NCBI Taxonomy" id="445327"/>
    <lineage>
        <taxon>Bacteria</taxon>
        <taxon>Pseudomonadati</taxon>
        <taxon>Planctomycetota</taxon>
        <taxon>Planctomycetia</taxon>
        <taxon>Pirellulales</taxon>
        <taxon>Pirellulaceae</taxon>
        <taxon>Neorhodopirellula</taxon>
    </lineage>
</organism>
<keyword evidence="3" id="KW-1185">Reference proteome</keyword>